<feature type="domain" description="Bacterial surface antigen (D15)" evidence="4">
    <location>
        <begin position="604"/>
        <end position="823"/>
    </location>
</feature>
<evidence type="ECO:0000256" key="1">
    <source>
        <dbReference type="ARBA" id="ARBA00004370"/>
    </source>
</evidence>
<dbReference type="InterPro" id="IPR000184">
    <property type="entry name" value="Bac_surfAg_D15"/>
</dbReference>
<evidence type="ECO:0000313" key="6">
    <source>
        <dbReference type="Proteomes" id="UP000662074"/>
    </source>
</evidence>
<name>A0A917N1G5_9SPHI</name>
<evidence type="ECO:0000259" key="4">
    <source>
        <dbReference type="Pfam" id="PF01103"/>
    </source>
</evidence>
<protein>
    <recommendedName>
        <fullName evidence="4">Bacterial surface antigen (D15) domain-containing protein</fullName>
    </recommendedName>
</protein>
<keyword evidence="3" id="KW-0732">Signal</keyword>
<dbReference type="Pfam" id="PF01103">
    <property type="entry name" value="Omp85"/>
    <property type="match status" value="1"/>
</dbReference>
<evidence type="ECO:0000313" key="5">
    <source>
        <dbReference type="EMBL" id="GGI50838.1"/>
    </source>
</evidence>
<feature type="chain" id="PRO_5037264115" description="Bacterial surface antigen (D15) domain-containing protein" evidence="3">
    <location>
        <begin position="21"/>
        <end position="857"/>
    </location>
</feature>
<keyword evidence="6" id="KW-1185">Reference proteome</keyword>
<accession>A0A917N1G5</accession>
<dbReference type="AlphaFoldDB" id="A0A917N1G5"/>
<reference evidence="5" key="1">
    <citation type="journal article" date="2014" name="Int. J. Syst. Evol. Microbiol.">
        <title>Complete genome sequence of Corynebacterium casei LMG S-19264T (=DSM 44701T), isolated from a smear-ripened cheese.</title>
        <authorList>
            <consortium name="US DOE Joint Genome Institute (JGI-PGF)"/>
            <person name="Walter F."/>
            <person name="Albersmeier A."/>
            <person name="Kalinowski J."/>
            <person name="Ruckert C."/>
        </authorList>
    </citation>
    <scope>NUCLEOTIDE SEQUENCE</scope>
    <source>
        <strain evidence="5">CCM 8711</strain>
    </source>
</reference>
<evidence type="ECO:0000256" key="3">
    <source>
        <dbReference type="SAM" id="SignalP"/>
    </source>
</evidence>
<organism evidence="5 6">
    <name type="scientific">Mucilaginibacter galii</name>
    <dbReference type="NCBI Taxonomy" id="2005073"/>
    <lineage>
        <taxon>Bacteria</taxon>
        <taxon>Pseudomonadati</taxon>
        <taxon>Bacteroidota</taxon>
        <taxon>Sphingobacteriia</taxon>
        <taxon>Sphingobacteriales</taxon>
        <taxon>Sphingobacteriaceae</taxon>
        <taxon>Mucilaginibacter</taxon>
    </lineage>
</organism>
<sequence length="857" mass="96455">MFKNLTLTIWLLGLAALVQAQRKGNSSAPILTDSVTVKVHPSYDSVSGFHRWLFGKGYRKEWGTPVKLPLIKLSQVNGGLVPLRQGGGMQSKSLRLKDKEGKEWVIRSVEKMPEKLLPPNLKGTFAVDWIDDAMSSQHPFAALVVPSIAKAAGVPHSSPVIGVLAPDAALGEYSKMFSGLVVLLEEREPEGGSDNTLKMEANLQKDNSNHFDARMFLRARMLDLLLGDWDRHEDQWRWIDTKTGSDKLYIPVPRDRDQVFHINDGVLPKLSALPYIMPTLQSFDADINSVQYAIYKTRFMNAYPDAQLSYAEWMAEANTFVKAETDEVLQAGLKRLPPEFYNVHYNELLAKLKKRRDQIPAAMGEYYRFIYKTADIRTSNKSELVTITDAPDKSLRVQINKLDKRGQTKEELMNLVYNPEVTKEIRLYTQDGDDQVVINNTTSPIKLRVIGANGQKIYEVKNAFKKVQLYSKADSVNITGNTSRFNSHLNSDTSNTHYVANNPYNVWMPLATAAINADDGFLLGLGFKYTGMQGFRKLPYATVQQLMVTHSFATSAFRIRYSGEWIQAIGKADLTLNAFIQAPDNTLNFFGRGNQTVLNKFDGYRRFYRTRFDTYQFDPALRWHTGKNSTISVGPSFQYYHLDMSDNAGRLITQSRLIKSYDSLTVAQDKAHAGIALNFNSNQRNNNILPYKGYYLNVSVQGYTGLNSYSKSYLQIKPEFTYYQKLNAKGTIVITDRVGGGVSIGRTAFYQSMFLGGQGNLLGYLQNRFAGDHMLYNNLQARIKLFDVASYILPGQLGLSGFYDAGRVWIKGESSDQWHTGTGGGLYFAPASLAVIQVLAGHSKDGWYPYISFNVRL</sequence>
<gene>
    <name evidence="5" type="ORF">GCM10011425_20500</name>
</gene>
<dbReference type="EMBL" id="BMDO01000005">
    <property type="protein sequence ID" value="GGI50838.1"/>
    <property type="molecule type" value="Genomic_DNA"/>
</dbReference>
<keyword evidence="2" id="KW-0472">Membrane</keyword>
<dbReference type="GO" id="GO:0019867">
    <property type="term" value="C:outer membrane"/>
    <property type="evidence" value="ECO:0007669"/>
    <property type="project" value="InterPro"/>
</dbReference>
<dbReference type="RefSeq" id="WP_188416358.1">
    <property type="nucleotide sequence ID" value="NZ_BMDO01000005.1"/>
</dbReference>
<dbReference type="Proteomes" id="UP000662074">
    <property type="component" value="Unassembled WGS sequence"/>
</dbReference>
<dbReference type="Gene3D" id="2.40.160.50">
    <property type="entry name" value="membrane protein fhac: a member of the omp85/tpsb transporter family"/>
    <property type="match status" value="1"/>
</dbReference>
<evidence type="ECO:0000256" key="2">
    <source>
        <dbReference type="ARBA" id="ARBA00023136"/>
    </source>
</evidence>
<comment type="caution">
    <text evidence="5">The sequence shown here is derived from an EMBL/GenBank/DDBJ whole genome shotgun (WGS) entry which is preliminary data.</text>
</comment>
<feature type="signal peptide" evidence="3">
    <location>
        <begin position="1"/>
        <end position="20"/>
    </location>
</feature>
<proteinExistence type="predicted"/>
<reference evidence="5" key="2">
    <citation type="submission" date="2020-09" db="EMBL/GenBank/DDBJ databases">
        <authorList>
            <person name="Sun Q."/>
            <person name="Sedlacek I."/>
        </authorList>
    </citation>
    <scope>NUCLEOTIDE SEQUENCE</scope>
    <source>
        <strain evidence="5">CCM 8711</strain>
    </source>
</reference>
<comment type="subcellular location">
    <subcellularLocation>
        <location evidence="1">Membrane</location>
    </subcellularLocation>
</comment>